<comment type="caution">
    <text evidence="7">The sequence shown here is derived from an EMBL/GenBank/DDBJ whole genome shotgun (WGS) entry which is preliminary data.</text>
</comment>
<dbReference type="PANTHER" id="PTHR31719:SF43">
    <property type="entry name" value="NAC TRANSCRIPTION FACTOR 56"/>
    <property type="match status" value="1"/>
</dbReference>
<gene>
    <name evidence="7" type="ORF">SO802_032238</name>
</gene>
<organism evidence="7 8">
    <name type="scientific">Lithocarpus litseifolius</name>
    <dbReference type="NCBI Taxonomy" id="425828"/>
    <lineage>
        <taxon>Eukaryota</taxon>
        <taxon>Viridiplantae</taxon>
        <taxon>Streptophyta</taxon>
        <taxon>Embryophyta</taxon>
        <taxon>Tracheophyta</taxon>
        <taxon>Spermatophyta</taxon>
        <taxon>Magnoliopsida</taxon>
        <taxon>eudicotyledons</taxon>
        <taxon>Gunneridae</taxon>
        <taxon>Pentapetalae</taxon>
        <taxon>rosids</taxon>
        <taxon>fabids</taxon>
        <taxon>Fagales</taxon>
        <taxon>Fagaceae</taxon>
        <taxon>Lithocarpus</taxon>
    </lineage>
</organism>
<name>A0AAW2BQ52_9ROSI</name>
<dbReference type="GO" id="GO:0006355">
    <property type="term" value="P:regulation of DNA-templated transcription"/>
    <property type="evidence" value="ECO:0007669"/>
    <property type="project" value="InterPro"/>
</dbReference>
<accession>A0AAW2BQ52</accession>
<dbReference type="InterPro" id="IPR036093">
    <property type="entry name" value="NAC_dom_sf"/>
</dbReference>
<dbReference type="Proteomes" id="UP001459277">
    <property type="component" value="Unassembled WGS sequence"/>
</dbReference>
<keyword evidence="1" id="KW-0805">Transcription regulation</keyword>
<sequence length="305" mass="34387">MPCICLPFGFKFRPTDEELVLGYLLPKLRGENLTADFIRFYPDLYEVPPSKLCADSTAVFGDDNIAKHYFFTKLKRYNERECVSRTVGSYGSWHESSKKEIKDNNKTIGFKKLLNFKLKGEGECKVKKTTEWLMHEFSLSLNEGETNDFVLCVIQNKKKDEKKGSGSCLVLGLGLGSGSGLGRHLKIASMESCVVSVDSGSSRSFSDNQDLFDGIFTYDQLHEEIADVERGIGGLDHHLADDTCPPFDQMSFPLESTTTANENPCPAQDEETQQSKKMRYNLQLEDELDTALSEFFTRFPLFSPL</sequence>
<reference evidence="7 8" key="1">
    <citation type="submission" date="2024-01" db="EMBL/GenBank/DDBJ databases">
        <title>A telomere-to-telomere, gap-free genome of sweet tea (Lithocarpus litseifolius).</title>
        <authorList>
            <person name="Zhou J."/>
        </authorList>
    </citation>
    <scope>NUCLEOTIDE SEQUENCE [LARGE SCALE GENOMIC DNA]</scope>
    <source>
        <strain evidence="7">Zhou-2022a</strain>
        <tissue evidence="7">Leaf</tissue>
    </source>
</reference>
<keyword evidence="8" id="KW-1185">Reference proteome</keyword>
<dbReference type="SUPFAM" id="SSF101941">
    <property type="entry name" value="NAC domain"/>
    <property type="match status" value="1"/>
</dbReference>
<keyword evidence="2" id="KW-0238">DNA-binding</keyword>
<evidence type="ECO:0000256" key="3">
    <source>
        <dbReference type="ARBA" id="ARBA00023163"/>
    </source>
</evidence>
<evidence type="ECO:0000256" key="1">
    <source>
        <dbReference type="ARBA" id="ARBA00023015"/>
    </source>
</evidence>
<keyword evidence="4" id="KW-0539">Nucleus</keyword>
<proteinExistence type="predicted"/>
<dbReference type="PANTHER" id="PTHR31719">
    <property type="entry name" value="NAC TRANSCRIPTION FACTOR 56"/>
    <property type="match status" value="1"/>
</dbReference>
<dbReference type="Gene3D" id="2.170.150.80">
    <property type="entry name" value="NAC domain"/>
    <property type="match status" value="1"/>
</dbReference>
<dbReference type="AlphaFoldDB" id="A0AAW2BQ52"/>
<evidence type="ECO:0000313" key="7">
    <source>
        <dbReference type="EMBL" id="KAK9987287.1"/>
    </source>
</evidence>
<evidence type="ECO:0000259" key="6">
    <source>
        <dbReference type="PROSITE" id="PS51005"/>
    </source>
</evidence>
<protein>
    <recommendedName>
        <fullName evidence="6">NAC domain-containing protein</fullName>
    </recommendedName>
</protein>
<dbReference type="InterPro" id="IPR003441">
    <property type="entry name" value="NAC-dom"/>
</dbReference>
<evidence type="ECO:0000256" key="4">
    <source>
        <dbReference type="ARBA" id="ARBA00023242"/>
    </source>
</evidence>
<dbReference type="GO" id="GO:0003677">
    <property type="term" value="F:DNA binding"/>
    <property type="evidence" value="ECO:0007669"/>
    <property type="project" value="UniProtKB-KW"/>
</dbReference>
<evidence type="ECO:0000256" key="2">
    <source>
        <dbReference type="ARBA" id="ARBA00023125"/>
    </source>
</evidence>
<keyword evidence="3" id="KW-0804">Transcription</keyword>
<evidence type="ECO:0000313" key="8">
    <source>
        <dbReference type="Proteomes" id="UP001459277"/>
    </source>
</evidence>
<dbReference type="PROSITE" id="PS51005">
    <property type="entry name" value="NAC"/>
    <property type="match status" value="1"/>
</dbReference>
<dbReference type="EMBL" id="JAZDWU010000011">
    <property type="protein sequence ID" value="KAK9987287.1"/>
    <property type="molecule type" value="Genomic_DNA"/>
</dbReference>
<feature type="region of interest" description="Disordered" evidence="5">
    <location>
        <begin position="251"/>
        <end position="274"/>
    </location>
</feature>
<feature type="domain" description="NAC" evidence="6">
    <location>
        <begin position="6"/>
        <end position="157"/>
    </location>
</feature>
<dbReference type="Pfam" id="PF02365">
    <property type="entry name" value="NAM"/>
    <property type="match status" value="1"/>
</dbReference>
<evidence type="ECO:0000256" key="5">
    <source>
        <dbReference type="SAM" id="MobiDB-lite"/>
    </source>
</evidence>